<dbReference type="GO" id="GO:0015990">
    <property type="term" value="P:electron transport coupled proton transport"/>
    <property type="evidence" value="ECO:0007669"/>
    <property type="project" value="TreeGrafter"/>
</dbReference>
<dbReference type="GO" id="GO:0048039">
    <property type="term" value="F:ubiquinone binding"/>
    <property type="evidence" value="ECO:0007669"/>
    <property type="project" value="TreeGrafter"/>
</dbReference>
<keyword evidence="13 16" id="KW-0496">Mitochondrion</keyword>
<keyword evidence="5 16" id="KW-0813">Transport</keyword>
<feature type="domain" description="NADH:quinone oxidoreductase/Mrp antiporter transmembrane" evidence="17">
    <location>
        <begin position="117"/>
        <end position="406"/>
    </location>
</feature>
<keyword evidence="14 16" id="KW-0472">Membrane</keyword>
<gene>
    <name evidence="19" type="primary">nad4</name>
</gene>
<evidence type="ECO:0000256" key="16">
    <source>
        <dbReference type="RuleBase" id="RU003297"/>
    </source>
</evidence>
<keyword evidence="10 16" id="KW-1133">Transmembrane helix</keyword>
<evidence type="ECO:0000256" key="3">
    <source>
        <dbReference type="ARBA" id="ARBA00012944"/>
    </source>
</evidence>
<dbReference type="Pfam" id="PF00361">
    <property type="entry name" value="Proton_antipo_M"/>
    <property type="match status" value="1"/>
</dbReference>
<dbReference type="EMBL" id="MH700493">
    <property type="protein sequence ID" value="QCS25354.1"/>
    <property type="molecule type" value="Genomic_DNA"/>
</dbReference>
<feature type="transmembrane region" description="Helical" evidence="16">
    <location>
        <begin position="289"/>
        <end position="311"/>
    </location>
</feature>
<evidence type="ECO:0000256" key="7">
    <source>
        <dbReference type="ARBA" id="ARBA00022692"/>
    </source>
</evidence>
<evidence type="ECO:0000313" key="19">
    <source>
        <dbReference type="EMBL" id="QCS25354.1"/>
    </source>
</evidence>
<dbReference type="GO" id="GO:0031966">
    <property type="term" value="C:mitochondrial membrane"/>
    <property type="evidence" value="ECO:0007669"/>
    <property type="project" value="UniProtKB-SubCell"/>
</dbReference>
<feature type="transmembrane region" description="Helical" evidence="16">
    <location>
        <begin position="93"/>
        <end position="113"/>
    </location>
</feature>
<keyword evidence="9 16" id="KW-0249">Electron transport</keyword>
<dbReference type="GO" id="GO:0042773">
    <property type="term" value="P:ATP synthesis coupled electron transport"/>
    <property type="evidence" value="ECO:0007669"/>
    <property type="project" value="InterPro"/>
</dbReference>
<dbReference type="GO" id="GO:0003954">
    <property type="term" value="F:NADH dehydrogenase activity"/>
    <property type="evidence" value="ECO:0007669"/>
    <property type="project" value="TreeGrafter"/>
</dbReference>
<evidence type="ECO:0000256" key="6">
    <source>
        <dbReference type="ARBA" id="ARBA00022660"/>
    </source>
</evidence>
<evidence type="ECO:0000256" key="5">
    <source>
        <dbReference type="ARBA" id="ARBA00022448"/>
    </source>
</evidence>
<dbReference type="AlphaFoldDB" id="A0A4P8VUF0"/>
<comment type="catalytic activity">
    <reaction evidence="15 16">
        <text>a ubiquinone + NADH + 5 H(+)(in) = a ubiquinol + NAD(+) + 4 H(+)(out)</text>
        <dbReference type="Rhea" id="RHEA:29091"/>
        <dbReference type="Rhea" id="RHEA-COMP:9565"/>
        <dbReference type="Rhea" id="RHEA-COMP:9566"/>
        <dbReference type="ChEBI" id="CHEBI:15378"/>
        <dbReference type="ChEBI" id="CHEBI:16389"/>
        <dbReference type="ChEBI" id="CHEBI:17976"/>
        <dbReference type="ChEBI" id="CHEBI:57540"/>
        <dbReference type="ChEBI" id="CHEBI:57945"/>
        <dbReference type="EC" id="7.1.1.2"/>
    </reaction>
</comment>
<keyword evidence="11 16" id="KW-0520">NAD</keyword>
<evidence type="ECO:0000256" key="12">
    <source>
        <dbReference type="ARBA" id="ARBA00023075"/>
    </source>
</evidence>
<evidence type="ECO:0000259" key="18">
    <source>
        <dbReference type="Pfam" id="PF01059"/>
    </source>
</evidence>
<keyword evidence="8" id="KW-1278">Translocase</keyword>
<keyword evidence="7 16" id="KW-0812">Transmembrane</keyword>
<dbReference type="PANTHER" id="PTHR43507:SF20">
    <property type="entry name" value="NADH-UBIQUINONE OXIDOREDUCTASE CHAIN 4"/>
    <property type="match status" value="1"/>
</dbReference>
<comment type="function">
    <text evidence="16">Core subunit of the mitochondrial membrane respiratory chain NADH dehydrogenase (Complex I) which catalyzes electron transfer from NADH through the respiratory chain, using ubiquinone as an electron acceptor. Essential for the catalytic activity and assembly of complex I.</text>
</comment>
<comment type="subcellular location">
    <subcellularLocation>
        <location evidence="1 16">Mitochondrion membrane</location>
        <topology evidence="1 16">Multi-pass membrane protein</topology>
    </subcellularLocation>
</comment>
<evidence type="ECO:0000256" key="10">
    <source>
        <dbReference type="ARBA" id="ARBA00022989"/>
    </source>
</evidence>
<dbReference type="PRINTS" id="PR01437">
    <property type="entry name" value="NUOXDRDTASE4"/>
</dbReference>
<feature type="transmembrane region" description="Helical" evidence="16">
    <location>
        <begin position="151"/>
        <end position="169"/>
    </location>
</feature>
<dbReference type="EC" id="7.1.1.2" evidence="3 16"/>
<feature type="transmembrane region" description="Helical" evidence="16">
    <location>
        <begin position="66"/>
        <end position="86"/>
    </location>
</feature>
<dbReference type="Pfam" id="PF01059">
    <property type="entry name" value="Oxidored_q5_N"/>
    <property type="match status" value="1"/>
</dbReference>
<feature type="transmembrane region" description="Helical" evidence="16">
    <location>
        <begin position="383"/>
        <end position="416"/>
    </location>
</feature>
<proteinExistence type="inferred from homology"/>
<keyword evidence="6 16" id="KW-0679">Respiratory chain</keyword>
<dbReference type="InterPro" id="IPR003918">
    <property type="entry name" value="NADH_UbQ_OxRdtase"/>
</dbReference>
<feature type="transmembrane region" description="Helical" evidence="16">
    <location>
        <begin position="29"/>
        <end position="46"/>
    </location>
</feature>
<sequence>MKITKLLSLILLNFLMMFLIKIKYHWYISFWALCLSVLLSMLQIWTPSFEFLLLNNWLFKDCLSSLLVVLCFWITALMFLASQLAVKINMSNISLFSLFVLSLNFFLIASFTFSSSVMFYFMFESSLLPTLMLILGWGYQPERLQAGMYMMLYTITSSLPLLLFILWFSSKVMSPNFFFMSILSSYFLSSLNVWLENILMTMIFLAFLVKLPMYSVHLWLPKAHVEAPVSGSMILAAILLKLGSYGMFRMSMFCSLKPTLVIWILISLSMLGGFISALVCFRQTDLKSFIAYSSIGHMSLLVAGILSWSSWGWSSCFLVMISHGFSSSGLFSAANLIYESSHTRSLFLLKGMMSIWPTFSLCWFLLCSLSMACPPSINLLGEIFAFPTIMFLSGLLIIPLSLMSFFTTLYSMYLFLATEHGMSSKFLNSFSYLKKIHYMLPLMHWLPANFIIFKAELLMF</sequence>
<feature type="transmembrane region" description="Helical" evidence="16">
    <location>
        <begin position="229"/>
        <end position="248"/>
    </location>
</feature>
<evidence type="ECO:0000256" key="2">
    <source>
        <dbReference type="ARBA" id="ARBA00009025"/>
    </source>
</evidence>
<geneLocation type="mitochondrion" evidence="19"/>
<dbReference type="InterPro" id="IPR000260">
    <property type="entry name" value="NADH4_N"/>
</dbReference>
<feature type="transmembrane region" description="Helical" evidence="16">
    <location>
        <begin position="119"/>
        <end position="139"/>
    </location>
</feature>
<name>A0A4P8VUF0_9CAEN</name>
<feature type="transmembrane region" description="Helical" evidence="16">
    <location>
        <begin position="189"/>
        <end position="209"/>
    </location>
</feature>
<dbReference type="PANTHER" id="PTHR43507">
    <property type="entry name" value="NADH-UBIQUINONE OXIDOREDUCTASE CHAIN 4"/>
    <property type="match status" value="1"/>
</dbReference>
<feature type="transmembrane region" description="Helical" evidence="16">
    <location>
        <begin position="317"/>
        <end position="338"/>
    </location>
</feature>
<feature type="transmembrane region" description="Helical" evidence="16">
    <location>
        <begin position="260"/>
        <end position="282"/>
    </location>
</feature>
<evidence type="ECO:0000256" key="13">
    <source>
        <dbReference type="ARBA" id="ARBA00023128"/>
    </source>
</evidence>
<protein>
    <recommendedName>
        <fullName evidence="4 16">NADH-ubiquinone oxidoreductase chain 4</fullName>
        <ecNumber evidence="3 16">7.1.1.2</ecNumber>
    </recommendedName>
</protein>
<comment type="similarity">
    <text evidence="2 16">Belongs to the complex I subunit 4 family.</text>
</comment>
<evidence type="ECO:0000256" key="9">
    <source>
        <dbReference type="ARBA" id="ARBA00022982"/>
    </source>
</evidence>
<dbReference type="GO" id="GO:0008137">
    <property type="term" value="F:NADH dehydrogenase (ubiquinone) activity"/>
    <property type="evidence" value="ECO:0007669"/>
    <property type="project" value="UniProtKB-UniRule"/>
</dbReference>
<accession>A0A4P8VUF0</accession>
<evidence type="ECO:0000259" key="17">
    <source>
        <dbReference type="Pfam" id="PF00361"/>
    </source>
</evidence>
<evidence type="ECO:0000256" key="11">
    <source>
        <dbReference type="ARBA" id="ARBA00023027"/>
    </source>
</evidence>
<keyword evidence="12 16" id="KW-0830">Ubiquinone</keyword>
<evidence type="ECO:0000256" key="14">
    <source>
        <dbReference type="ARBA" id="ARBA00023136"/>
    </source>
</evidence>
<evidence type="ECO:0000256" key="15">
    <source>
        <dbReference type="ARBA" id="ARBA00049551"/>
    </source>
</evidence>
<evidence type="ECO:0000256" key="8">
    <source>
        <dbReference type="ARBA" id="ARBA00022967"/>
    </source>
</evidence>
<evidence type="ECO:0000256" key="4">
    <source>
        <dbReference type="ARBA" id="ARBA00021006"/>
    </source>
</evidence>
<feature type="domain" description="NADH:ubiquinone oxidoreductase chain 4 N-terminal" evidence="18">
    <location>
        <begin position="6"/>
        <end position="109"/>
    </location>
</feature>
<organism evidence="19">
    <name type="scientific">Cyclophorus martensianus</name>
    <dbReference type="NCBI Taxonomy" id="494924"/>
    <lineage>
        <taxon>Eukaryota</taxon>
        <taxon>Metazoa</taxon>
        <taxon>Spiralia</taxon>
        <taxon>Lophotrochozoa</taxon>
        <taxon>Mollusca</taxon>
        <taxon>Gastropoda</taxon>
        <taxon>Caenogastropoda</taxon>
        <taxon>Architaenioglossa</taxon>
        <taxon>Cyclophoroidea</taxon>
        <taxon>Cyclophoridae</taxon>
        <taxon>Cyclophorus</taxon>
    </lineage>
</organism>
<evidence type="ECO:0000256" key="1">
    <source>
        <dbReference type="ARBA" id="ARBA00004225"/>
    </source>
</evidence>
<reference evidence="19" key="1">
    <citation type="journal article" date="2019" name="Int. J. Biol. Macromol.">
        <title>The first complete mitochondrial genome of a cyclophorid land snail, with implications for architaenioglossan relationships (Mollusca, Caenogastropoda, Cyclophoroidea).</title>
        <authorList>
            <person name="Xie G.-L."/>
            <person name="Koehler F."/>
            <person name="Ouyang S."/>
            <person name="Wu X.-P."/>
        </authorList>
    </citation>
    <scope>NUCLEOTIDE SEQUENCE</scope>
</reference>
<dbReference type="InterPro" id="IPR001750">
    <property type="entry name" value="ND/Mrp_TM"/>
</dbReference>